<gene>
    <name evidence="4" type="ORF">FGG08_000249</name>
</gene>
<dbReference type="InterPro" id="IPR011990">
    <property type="entry name" value="TPR-like_helical_dom_sf"/>
</dbReference>
<protein>
    <recommendedName>
        <fullName evidence="6">Pentatricopeptide repeat-containing protein</fullName>
    </recommendedName>
</protein>
<dbReference type="InterPro" id="IPR024319">
    <property type="entry name" value="ATPase_expression_mit"/>
</dbReference>
<dbReference type="Gene3D" id="1.25.40.10">
    <property type="entry name" value="Tetratricopeptide repeat domain"/>
    <property type="match status" value="1"/>
</dbReference>
<evidence type="ECO:0000256" key="2">
    <source>
        <dbReference type="ARBA" id="ARBA00022946"/>
    </source>
</evidence>
<keyword evidence="2" id="KW-0809">Transit peptide</keyword>
<comment type="subcellular location">
    <subcellularLocation>
        <location evidence="1">Mitochondrion</location>
    </subcellularLocation>
</comment>
<evidence type="ECO:0000256" key="1">
    <source>
        <dbReference type="ARBA" id="ARBA00004173"/>
    </source>
</evidence>
<dbReference type="Proteomes" id="UP000698800">
    <property type="component" value="Unassembled WGS sequence"/>
</dbReference>
<evidence type="ECO:0008006" key="6">
    <source>
        <dbReference type="Google" id="ProtNLM"/>
    </source>
</evidence>
<evidence type="ECO:0000256" key="3">
    <source>
        <dbReference type="ARBA" id="ARBA00023128"/>
    </source>
</evidence>
<dbReference type="Pfam" id="PF12921">
    <property type="entry name" value="ATP13"/>
    <property type="match status" value="1"/>
</dbReference>
<keyword evidence="5" id="KW-1185">Reference proteome</keyword>
<comment type="caution">
    <text evidence="4">The sequence shown here is derived from an EMBL/GenBank/DDBJ whole genome shotgun (WGS) entry which is preliminary data.</text>
</comment>
<organism evidence="4 5">
    <name type="scientific">Glutinoglossum americanum</name>
    <dbReference type="NCBI Taxonomy" id="1670608"/>
    <lineage>
        <taxon>Eukaryota</taxon>
        <taxon>Fungi</taxon>
        <taxon>Dikarya</taxon>
        <taxon>Ascomycota</taxon>
        <taxon>Pezizomycotina</taxon>
        <taxon>Geoglossomycetes</taxon>
        <taxon>Geoglossales</taxon>
        <taxon>Geoglossaceae</taxon>
        <taxon>Glutinoglossum</taxon>
    </lineage>
</organism>
<reference evidence="4" key="1">
    <citation type="submission" date="2021-03" db="EMBL/GenBank/DDBJ databases">
        <title>Comparative genomics and phylogenomic investigation of the class Geoglossomycetes provide insights into ecological specialization and systematics.</title>
        <authorList>
            <person name="Melie T."/>
            <person name="Pirro S."/>
            <person name="Miller A.N."/>
            <person name="Quandt A."/>
        </authorList>
    </citation>
    <scope>NUCLEOTIDE SEQUENCE</scope>
    <source>
        <strain evidence="4">GBOQ0MN5Z8</strain>
    </source>
</reference>
<proteinExistence type="predicted"/>
<dbReference type="AlphaFoldDB" id="A0A9P8IDG4"/>
<dbReference type="OrthoDB" id="185373at2759"/>
<name>A0A9P8IDG4_9PEZI</name>
<evidence type="ECO:0000313" key="4">
    <source>
        <dbReference type="EMBL" id="KAH0547524.1"/>
    </source>
</evidence>
<evidence type="ECO:0000313" key="5">
    <source>
        <dbReference type="Proteomes" id="UP000698800"/>
    </source>
</evidence>
<dbReference type="EMBL" id="JAGHQL010000003">
    <property type="protein sequence ID" value="KAH0547524.1"/>
    <property type="molecule type" value="Genomic_DNA"/>
</dbReference>
<accession>A0A9P8IDG4</accession>
<dbReference type="GO" id="GO:0005739">
    <property type="term" value="C:mitochondrion"/>
    <property type="evidence" value="ECO:0007669"/>
    <property type="project" value="UniProtKB-SubCell"/>
</dbReference>
<sequence>MLLQLLLKFQKKVICSIPRTTFSEILQLLDPKYFFDTPKCGKYGLDSVVVDIVPVRRVFSKFVKGVPQLVEMRRLDGRPFGLKEYTSLLNCARACRDPRTATALWRDMKIDHVVPNTTCYNYYMAVKLSPYLSPASKATSGKPRKHKASNPGVKDLVLRLFDDMVLNGLGEGDSRTFCLVMTAMGEEGDIAGVKSVLNKVWGVNVDALLSNEEEPLHLVKKYCEGSPLFPDSFLLYTIANAFGSNNDIPSALRIIDFVSRQYSVTISSEVWTRLLKWTCIWSARQYPPRFYRYRRVGESTSRLSPNSVQSLWDTMAAEPYNVKPVMAMYNEFIRSLVLRKSLGQAQEMMEEGLTLLNLSIERYMAEKRRYFLARSLWARATTSKSYLRPLQRRMDLARVDNIYAAFSVRKWVRLLIRHKSFGRGLEWERVSMPDIIQRWRKYLPKEVHYLTTGGIVSFSPGARSVAATAVARISRAGQ</sequence>
<keyword evidence="3" id="KW-0496">Mitochondrion</keyword>